<dbReference type="PANTHER" id="PTHR48144:SF2">
    <property type="entry name" value="DNA-DIRECTED DNA POLYMERASE"/>
    <property type="match status" value="1"/>
</dbReference>
<dbReference type="Pfam" id="PF03175">
    <property type="entry name" value="DNA_pol_B_2"/>
    <property type="match status" value="1"/>
</dbReference>
<dbReference type="EC" id="2.7.7.7" evidence="2"/>
<dbReference type="InterPro" id="IPR043502">
    <property type="entry name" value="DNA/RNA_pol_sf"/>
</dbReference>
<organism evidence="10 11">
    <name type="scientific">Trichomonas vaginalis (strain ATCC PRA-98 / G3)</name>
    <dbReference type="NCBI Taxonomy" id="412133"/>
    <lineage>
        <taxon>Eukaryota</taxon>
        <taxon>Metamonada</taxon>
        <taxon>Parabasalia</taxon>
        <taxon>Trichomonadida</taxon>
        <taxon>Trichomonadidae</taxon>
        <taxon>Trichomonas</taxon>
    </lineage>
</organism>
<comment type="catalytic activity">
    <reaction evidence="8">
        <text>DNA(n) + a 2'-deoxyribonucleoside 5'-triphosphate = DNA(n+1) + diphosphate</text>
        <dbReference type="Rhea" id="RHEA:22508"/>
        <dbReference type="Rhea" id="RHEA-COMP:17339"/>
        <dbReference type="Rhea" id="RHEA-COMP:17340"/>
        <dbReference type="ChEBI" id="CHEBI:33019"/>
        <dbReference type="ChEBI" id="CHEBI:61560"/>
        <dbReference type="ChEBI" id="CHEBI:173112"/>
        <dbReference type="EC" id="2.7.7.7"/>
    </reaction>
</comment>
<keyword evidence="5" id="KW-0235">DNA replication</keyword>
<dbReference type="InParanoid" id="A2G8T5"/>
<keyword evidence="6" id="KW-0239">DNA-directed DNA polymerase</keyword>
<dbReference type="InterPro" id="IPR006172">
    <property type="entry name" value="DNA-dir_DNA_pol_B"/>
</dbReference>
<dbReference type="OrthoDB" id="10265614at2759"/>
<dbReference type="InterPro" id="IPR023211">
    <property type="entry name" value="DNA_pol_palm_dom_sf"/>
</dbReference>
<evidence type="ECO:0000256" key="6">
    <source>
        <dbReference type="ARBA" id="ARBA00022932"/>
    </source>
</evidence>
<protein>
    <recommendedName>
        <fullName evidence="2">DNA-directed DNA polymerase</fullName>
        <ecNumber evidence="2">2.7.7.7</ecNumber>
    </recommendedName>
</protein>
<evidence type="ECO:0000256" key="2">
    <source>
        <dbReference type="ARBA" id="ARBA00012417"/>
    </source>
</evidence>
<dbReference type="VEuPathDB" id="TrichDB:TVAG_TEG_DS114653_1_5"/>
<dbReference type="InterPro" id="IPR004868">
    <property type="entry name" value="DNA-dir_DNA_pol_B_mt/vir"/>
</dbReference>
<dbReference type="PANTHER" id="PTHR48144">
    <property type="entry name" value="DNA-DIRECTED DNA POLYMERASE"/>
    <property type="match status" value="1"/>
</dbReference>
<dbReference type="OMA" id="PSIAYNY"/>
<dbReference type="GO" id="GO:0000166">
    <property type="term" value="F:nucleotide binding"/>
    <property type="evidence" value="ECO:0007669"/>
    <property type="project" value="InterPro"/>
</dbReference>
<dbReference type="EMBL" id="DS114653">
    <property type="protein sequence ID" value="EAX86432.1"/>
    <property type="molecule type" value="Genomic_DNA"/>
</dbReference>
<dbReference type="GO" id="GO:0003677">
    <property type="term" value="F:DNA binding"/>
    <property type="evidence" value="ECO:0007669"/>
    <property type="project" value="UniProtKB-KW"/>
</dbReference>
<sequence>MRLLEKIKINSQQRWMVCYKLGGKYECSTLNLNNIGTLLHQLLKENFISEIEANAAGIVEMHYDFFLTNIKNLTEIKMYDLTEYEGLTMSDVKKGKPKKRPYRDESTLTNDQKAILEALKQTGNPALIESFWKDNGEKKFYKKRSGQFWKYLCTLPINLERYQIFNELNKRTATLMTEDNCFVYACIQAGVNEETIDHMREVIRVRDFPQSKVQEISDATGIAFNVTIGYFDNSKDNRIIRYIPKECETARTIDLLLVEDHYMLNERLPMTTYFIRNYIEILKACGGMNIEKQMKIYTKREDKYVVRYDRTTPLWDVMKTLWECKYFEPISYGELFTYTTDLYKQNLAPFKDLTYAPKYCVQLKKKAESKEVNKAKCKFIPEHVFFADFECSTDGFHKAFNICYDSEDGSVSESIWGQNCATEFLERLPDKSLIYFHNLSYDINFILRHMTEVKGTPIIKGSRTMQITGLYKGRAIIIKDSYSVINKKLKLFPAMFNLQTGPKEVFPYNYYSSVLLANDNRTGVISEACKFVKDIETFMKNIDSIKGCRIDENHFDLEKYSTFYCKQDVRILREGFVKFRNDLLKEFDLNVYDYVSICSIANKLFENRVYFPNGNLYDLSNKPREFISRCIQGGRCMLSDNMKQKSEKKLIADFDAVSLYPSAIARLYTLEGIPKVMKDEMLSTEYLMRHLFDDDQKEPIGEKFMSGFFVLIKITEIGIHRHFPLIVCDPELNPELNVPRSSNSCCLMYVDHITLQDLIKYQGVKCEVLQGYYYDGNRDIRIRDEVKKLFELRLKYKKEGNPLQENIKLILNSIYGKTILSPIESKITIVNDKDAIRYAIRNYNHIVKFEGLDGSDKTIFKLTKSICRHFNFCPLGVNILSMSKRIMNEVFCTAEDMGLQIFYQDCDSMHIFNEDIPKLAAEFKKRYGRELIGKNLGQFHSDFAEITPGKQSLAYKSIFCGKKTYIDLLTNDLNEVAFHCRMKGVKQDVIALTANEMFPEAIQCYYNEDKNIHIPVGTYDKDSEFSLMKLYKALHDGQEIGFDLCKSSSPCFAEKFNFSITTKTSFIRKLKF</sequence>
<evidence type="ECO:0000256" key="5">
    <source>
        <dbReference type="ARBA" id="ARBA00022705"/>
    </source>
</evidence>
<accession>A2G8T5</accession>
<dbReference type="GO" id="GO:0003887">
    <property type="term" value="F:DNA-directed DNA polymerase activity"/>
    <property type="evidence" value="ECO:0007669"/>
    <property type="project" value="UniProtKB-KW"/>
</dbReference>
<dbReference type="InterPro" id="IPR036397">
    <property type="entry name" value="RNaseH_sf"/>
</dbReference>
<dbReference type="SUPFAM" id="SSF53098">
    <property type="entry name" value="Ribonuclease H-like"/>
    <property type="match status" value="1"/>
</dbReference>
<evidence type="ECO:0000256" key="3">
    <source>
        <dbReference type="ARBA" id="ARBA00022679"/>
    </source>
</evidence>
<dbReference type="GO" id="GO:0006260">
    <property type="term" value="P:DNA replication"/>
    <property type="evidence" value="ECO:0007669"/>
    <property type="project" value="UniProtKB-KW"/>
</dbReference>
<keyword evidence="4" id="KW-0548">Nucleotidyltransferase</keyword>
<evidence type="ECO:0000259" key="9">
    <source>
        <dbReference type="Pfam" id="PF03175"/>
    </source>
</evidence>
<keyword evidence="11" id="KW-1185">Reference proteome</keyword>
<dbReference type="PRINTS" id="PR00106">
    <property type="entry name" value="DNAPOLB"/>
</dbReference>
<dbReference type="AlphaFoldDB" id="A2G8T5"/>
<dbReference type="Proteomes" id="UP000001542">
    <property type="component" value="Unassembled WGS sequence"/>
</dbReference>
<dbReference type="VEuPathDB" id="TrichDB:TVAGG3_0452330"/>
<dbReference type="SUPFAM" id="SSF56672">
    <property type="entry name" value="DNA/RNA polymerases"/>
    <property type="match status" value="1"/>
</dbReference>
<evidence type="ECO:0000256" key="4">
    <source>
        <dbReference type="ARBA" id="ARBA00022695"/>
    </source>
</evidence>
<dbReference type="InterPro" id="IPR012337">
    <property type="entry name" value="RNaseH-like_sf"/>
</dbReference>
<evidence type="ECO:0000313" key="11">
    <source>
        <dbReference type="Proteomes" id="UP000001542"/>
    </source>
</evidence>
<evidence type="ECO:0000313" key="10">
    <source>
        <dbReference type="EMBL" id="EAX86432.1"/>
    </source>
</evidence>
<gene>
    <name evidence="10" type="ORF">TVAG_283920</name>
</gene>
<keyword evidence="7" id="KW-0238">DNA-binding</keyword>
<dbReference type="eggNOG" id="ENOG502R1AC">
    <property type="taxonomic scope" value="Eukaryota"/>
</dbReference>
<dbReference type="Gene3D" id="3.90.1600.10">
    <property type="entry name" value="Palm domain of DNA polymerase"/>
    <property type="match status" value="1"/>
</dbReference>
<dbReference type="Gene3D" id="3.30.420.10">
    <property type="entry name" value="Ribonuclease H-like superfamily/Ribonuclease H"/>
    <property type="match status" value="1"/>
</dbReference>
<name>A2G8T5_TRIV3</name>
<evidence type="ECO:0000256" key="1">
    <source>
        <dbReference type="ARBA" id="ARBA00005755"/>
    </source>
</evidence>
<reference evidence="10" key="1">
    <citation type="submission" date="2006-10" db="EMBL/GenBank/DDBJ databases">
        <authorList>
            <person name="Amadeo P."/>
            <person name="Zhao Q."/>
            <person name="Wortman J."/>
            <person name="Fraser-Liggett C."/>
            <person name="Carlton J."/>
        </authorList>
    </citation>
    <scope>NUCLEOTIDE SEQUENCE</scope>
    <source>
        <strain evidence="10">G3</strain>
    </source>
</reference>
<evidence type="ECO:0000256" key="8">
    <source>
        <dbReference type="ARBA" id="ARBA00049244"/>
    </source>
</evidence>
<reference evidence="10" key="2">
    <citation type="journal article" date="2007" name="Science">
        <title>Draft genome sequence of the sexually transmitted pathogen Trichomonas vaginalis.</title>
        <authorList>
            <person name="Carlton J.M."/>
            <person name="Hirt R.P."/>
            <person name="Silva J.C."/>
            <person name="Delcher A.L."/>
            <person name="Schatz M."/>
            <person name="Zhao Q."/>
            <person name="Wortman J.R."/>
            <person name="Bidwell S.L."/>
            <person name="Alsmark U.C.M."/>
            <person name="Besteiro S."/>
            <person name="Sicheritz-Ponten T."/>
            <person name="Noel C.J."/>
            <person name="Dacks J.B."/>
            <person name="Foster P.G."/>
            <person name="Simillion C."/>
            <person name="Van de Peer Y."/>
            <person name="Miranda-Saavedra D."/>
            <person name="Barton G.J."/>
            <person name="Westrop G.D."/>
            <person name="Mueller S."/>
            <person name="Dessi D."/>
            <person name="Fiori P.L."/>
            <person name="Ren Q."/>
            <person name="Paulsen I."/>
            <person name="Zhang H."/>
            <person name="Bastida-Corcuera F.D."/>
            <person name="Simoes-Barbosa A."/>
            <person name="Brown M.T."/>
            <person name="Hayes R.D."/>
            <person name="Mukherjee M."/>
            <person name="Okumura C.Y."/>
            <person name="Schneider R."/>
            <person name="Smith A.J."/>
            <person name="Vanacova S."/>
            <person name="Villalvazo M."/>
            <person name="Haas B.J."/>
            <person name="Pertea M."/>
            <person name="Feldblyum T.V."/>
            <person name="Utterback T.R."/>
            <person name="Shu C.L."/>
            <person name="Osoegawa K."/>
            <person name="de Jong P.J."/>
            <person name="Hrdy I."/>
            <person name="Horvathova L."/>
            <person name="Zubacova Z."/>
            <person name="Dolezal P."/>
            <person name="Malik S.B."/>
            <person name="Logsdon J.M. Jr."/>
            <person name="Henze K."/>
            <person name="Gupta A."/>
            <person name="Wang C.C."/>
            <person name="Dunne R.L."/>
            <person name="Upcroft J.A."/>
            <person name="Upcroft P."/>
            <person name="White O."/>
            <person name="Salzberg S.L."/>
            <person name="Tang P."/>
            <person name="Chiu C.-H."/>
            <person name="Lee Y.-S."/>
            <person name="Embley T.M."/>
            <person name="Coombs G.H."/>
            <person name="Mottram J.C."/>
            <person name="Tachezy J."/>
            <person name="Fraser-Liggett C.M."/>
            <person name="Johnson P.J."/>
        </authorList>
    </citation>
    <scope>NUCLEOTIDE SEQUENCE [LARGE SCALE GENOMIC DNA]</scope>
    <source>
        <strain evidence="10">G3</strain>
    </source>
</reference>
<evidence type="ECO:0000256" key="7">
    <source>
        <dbReference type="ARBA" id="ARBA00023125"/>
    </source>
</evidence>
<comment type="similarity">
    <text evidence="1">Belongs to the DNA polymerase type-B family.</text>
</comment>
<feature type="domain" description="DNA-directed DNA polymerase family B mitochondria/virus" evidence="9">
    <location>
        <begin position="428"/>
        <end position="842"/>
    </location>
</feature>
<proteinExistence type="inferred from homology"/>
<keyword evidence="3" id="KW-0808">Transferase</keyword>